<protein>
    <submittedName>
        <fullName evidence="1">Uncharacterized protein</fullName>
    </submittedName>
</protein>
<dbReference type="Proteomes" id="UP000218238">
    <property type="component" value="Unassembled WGS sequence"/>
</dbReference>
<name>A0A2A2TKV0_9CYAN</name>
<comment type="caution">
    <text evidence="1">The sequence shown here is derived from an EMBL/GenBank/DDBJ whole genome shotgun (WGS) entry which is preliminary data.</text>
</comment>
<sequence length="144" mass="16499">MDKDEKTKNGIKDFKWRYQTSLNSDIGKMLAYLQNQTLHPSQNKTAMIMAALTTFYMPLALYNEGDRTHECLELVLFNSVKAIANHLKFTCVVLNIDTARIANIFYHAIGELESPSFSYQIDSNQLQSPINETSPELEEFDPQM</sequence>
<evidence type="ECO:0000313" key="2">
    <source>
        <dbReference type="Proteomes" id="UP000218238"/>
    </source>
</evidence>
<organism evidence="1 2">
    <name type="scientific">Brunnivagina elsteri CCALA 953</name>
    <dbReference type="NCBI Taxonomy" id="987040"/>
    <lineage>
        <taxon>Bacteria</taxon>
        <taxon>Bacillati</taxon>
        <taxon>Cyanobacteriota</taxon>
        <taxon>Cyanophyceae</taxon>
        <taxon>Nostocales</taxon>
        <taxon>Calotrichaceae</taxon>
        <taxon>Brunnivagina</taxon>
    </lineage>
</organism>
<keyword evidence="2" id="KW-1185">Reference proteome</keyword>
<reference evidence="1 2" key="1">
    <citation type="submission" date="2017-08" db="EMBL/GenBank/DDBJ databases">
        <title>Draft genome sequence of filamentous cyanobacterium Calothrix elsteri CCALA 953.</title>
        <authorList>
            <person name="Gagunashvili A.N."/>
            <person name="Elster J."/>
            <person name="Andresson O.S."/>
        </authorList>
    </citation>
    <scope>NUCLEOTIDE SEQUENCE [LARGE SCALE GENOMIC DNA]</scope>
    <source>
        <strain evidence="1 2">CCALA 953</strain>
    </source>
</reference>
<gene>
    <name evidence="1" type="ORF">CK510_09455</name>
</gene>
<proteinExistence type="predicted"/>
<dbReference type="EMBL" id="NTFS01000076">
    <property type="protein sequence ID" value="PAX57121.1"/>
    <property type="molecule type" value="Genomic_DNA"/>
</dbReference>
<accession>A0A2A2TKV0</accession>
<evidence type="ECO:0000313" key="1">
    <source>
        <dbReference type="EMBL" id="PAX57121.1"/>
    </source>
</evidence>
<dbReference type="AlphaFoldDB" id="A0A2A2TKV0"/>